<evidence type="ECO:0000313" key="3">
    <source>
        <dbReference type="Proteomes" id="UP001596383"/>
    </source>
</evidence>
<keyword evidence="3" id="KW-1185">Reference proteome</keyword>
<dbReference type="GO" id="GO:0016740">
    <property type="term" value="F:transferase activity"/>
    <property type="evidence" value="ECO:0007669"/>
    <property type="project" value="UniProtKB-KW"/>
</dbReference>
<dbReference type="InterPro" id="IPR003673">
    <property type="entry name" value="CoA-Trfase_fam_III"/>
</dbReference>
<dbReference type="Proteomes" id="UP001596383">
    <property type="component" value="Unassembled WGS sequence"/>
</dbReference>
<dbReference type="RefSeq" id="WP_273739467.1">
    <property type="nucleotide sequence ID" value="NZ_JAQIVI010000255.1"/>
</dbReference>
<dbReference type="InterPro" id="IPR050483">
    <property type="entry name" value="CoA-transferase_III_domain"/>
</dbReference>
<sequence>MQPFLDDVRVLDLTRLLPGPYATTMLADLGAEVIKVERPGVGDPVRPREPSVGGRSYTLLTRNRNKKSVAIDLKRDGGREAFLELARTADVIVESFRPGVVDRLGVGYETVRDVNDDIVYCSISGYGQDGPYVARSGHDLNYIGVAGLLALTGDRDGPPVIPGYPIADFAGALYAAFAVSTGLAGVRGGSGGDHIDVSMTDAVASFSMVYLDRYDGRGEVPRRGETTLTGSHPGYRVYEAGDGKAVTIGALEEHFWENLCDALELPEYAAHHIGPNGDLPDSLRTEMIDAFADRLAERPRSAWLERFDEYDVPAGPVNEYDDLFEDPHLRSRGLFDELDVDGDGNADGDGVSDESVRQVNLPLDFERFSPGEKTPAPSLGAHTIELLIELGYTDAEIAALLEEGAVAEKGDL</sequence>
<dbReference type="Gene3D" id="3.40.50.10540">
    <property type="entry name" value="Crotonobetainyl-coa:carnitine coa-transferase, domain 1"/>
    <property type="match status" value="2"/>
</dbReference>
<dbReference type="PANTHER" id="PTHR48207">
    <property type="entry name" value="SUCCINATE--HYDROXYMETHYLGLUTARATE COA-TRANSFERASE"/>
    <property type="match status" value="1"/>
</dbReference>
<comment type="caution">
    <text evidence="2">The sequence shown here is derived from an EMBL/GenBank/DDBJ whole genome shotgun (WGS) entry which is preliminary data.</text>
</comment>
<accession>A0ABD5SPQ3</accession>
<protein>
    <submittedName>
        <fullName evidence="2">CaiB/BaiF CoA transferase family protein</fullName>
    </submittedName>
</protein>
<dbReference type="EMBL" id="JBHSWV010000255">
    <property type="protein sequence ID" value="MFC6766505.1"/>
    <property type="molecule type" value="Genomic_DNA"/>
</dbReference>
<evidence type="ECO:0000313" key="2">
    <source>
        <dbReference type="EMBL" id="MFC6766505.1"/>
    </source>
</evidence>
<organism evidence="2 3">
    <name type="scientific">Natrinema soli</name>
    <dbReference type="NCBI Taxonomy" id="1930624"/>
    <lineage>
        <taxon>Archaea</taxon>
        <taxon>Methanobacteriati</taxon>
        <taxon>Methanobacteriota</taxon>
        <taxon>Stenosarchaea group</taxon>
        <taxon>Halobacteria</taxon>
        <taxon>Halobacteriales</taxon>
        <taxon>Natrialbaceae</taxon>
        <taxon>Natrinema</taxon>
    </lineage>
</organism>
<dbReference type="SUPFAM" id="SSF89796">
    <property type="entry name" value="CoA-transferase family III (CaiB/BaiF)"/>
    <property type="match status" value="1"/>
</dbReference>
<reference evidence="2 3" key="1">
    <citation type="journal article" date="2019" name="Int. J. Syst. Evol. Microbiol.">
        <title>The Global Catalogue of Microorganisms (GCM) 10K type strain sequencing project: providing services to taxonomists for standard genome sequencing and annotation.</title>
        <authorList>
            <consortium name="The Broad Institute Genomics Platform"/>
            <consortium name="The Broad Institute Genome Sequencing Center for Infectious Disease"/>
            <person name="Wu L."/>
            <person name="Ma J."/>
        </authorList>
    </citation>
    <scope>NUCLEOTIDE SEQUENCE [LARGE SCALE GENOMIC DNA]</scope>
    <source>
        <strain evidence="2 3">LMG 29247</strain>
    </source>
</reference>
<dbReference type="AlphaFoldDB" id="A0ABD5SPQ3"/>
<name>A0ABD5SPQ3_9EURY</name>
<keyword evidence="1 2" id="KW-0808">Transferase</keyword>
<proteinExistence type="predicted"/>
<dbReference type="InterPro" id="IPR023606">
    <property type="entry name" value="CoA-Trfase_III_dom_1_sf"/>
</dbReference>
<evidence type="ECO:0000256" key="1">
    <source>
        <dbReference type="ARBA" id="ARBA00022679"/>
    </source>
</evidence>
<dbReference type="PANTHER" id="PTHR48207:SF4">
    <property type="entry name" value="BLL6097 PROTEIN"/>
    <property type="match status" value="1"/>
</dbReference>
<gene>
    <name evidence="2" type="ORF">ACFQE6_16370</name>
</gene>
<dbReference type="Pfam" id="PF02515">
    <property type="entry name" value="CoA_transf_3"/>
    <property type="match status" value="1"/>
</dbReference>